<evidence type="ECO:0000313" key="2">
    <source>
        <dbReference type="EMBL" id="QHT90675.1"/>
    </source>
</evidence>
<dbReference type="InterPro" id="IPR029044">
    <property type="entry name" value="Nucleotide-diphossugar_trans"/>
</dbReference>
<dbReference type="EMBL" id="MN740156">
    <property type="protein sequence ID" value="QHT90675.1"/>
    <property type="molecule type" value="Genomic_DNA"/>
</dbReference>
<dbReference type="GO" id="GO:0000009">
    <property type="term" value="F:alpha-1,6-mannosyltransferase activity"/>
    <property type="evidence" value="ECO:0007669"/>
    <property type="project" value="InterPro"/>
</dbReference>
<organism evidence="2">
    <name type="scientific">viral metagenome</name>
    <dbReference type="NCBI Taxonomy" id="1070528"/>
    <lineage>
        <taxon>unclassified sequences</taxon>
        <taxon>metagenomes</taxon>
        <taxon>organismal metagenomes</taxon>
    </lineage>
</organism>
<dbReference type="PANTHER" id="PTHR31834:SF1">
    <property type="entry name" value="INITIATION-SPECIFIC ALPHA-1,6-MANNOSYLTRANSFERASE"/>
    <property type="match status" value="1"/>
</dbReference>
<dbReference type="SUPFAM" id="SSF53448">
    <property type="entry name" value="Nucleotide-diphospho-sugar transferases"/>
    <property type="match status" value="1"/>
</dbReference>
<dbReference type="GO" id="GO:0006487">
    <property type="term" value="P:protein N-linked glycosylation"/>
    <property type="evidence" value="ECO:0007669"/>
    <property type="project" value="TreeGrafter"/>
</dbReference>
<accession>A0A6C0IE07</accession>
<dbReference type="InterPro" id="IPR006598">
    <property type="entry name" value="CAP10"/>
</dbReference>
<dbReference type="Gene3D" id="3.90.550.20">
    <property type="match status" value="1"/>
</dbReference>
<proteinExistence type="predicted"/>
<sequence length="549" mass="63632">MLLKHIRYGERIGIDMNFWSGAYSFMRVAGSIETFVFRFLQGLKESVSLIIPISDGIGEWTQALPMIESMPRPILSVLATRFDIQPHPLLLLPLDDDIFSRGLLPVLSDIPRPCWEERIPKVFWRGMCSGGYPSVRSRTVEKLIHSEHNVRLIHHLDWMHIPIIPEHYGHSCGLDEHFRYKYILILDGTHIASNHMWVFGSGAVPIMITHPDNDYWFRRFIVPMVHYVPIEYHDLSDLEEKIKWLQEHDFEAKNIMNNAMHLAETVFSPEFQQQYLRDEMQRIVRQHYDQKIPRKIFQTWWTKDLSPELQGLCGTWKEKNPGYTYTLMDDEDCIAFLRQHFKENVVQAYDRIIPGAFKADLWRCCVLYIHGGVYVDMDTMCLHSLEDVVEKDAEFVAPIDLNNCPVFGKHNVFNAFIASVPGHPILWNAIYRIVDNVEKNRVPFSNLDFSGPGVLGRAVNEYLSLPEESSLVGKQGMYDQGKLVLLFFEYGTEYVKDSKGTILFQNKNGNPMIQNIYAKEVQHFPNHVDWGECAHPIRPLPKEQASGQG</sequence>
<dbReference type="Pfam" id="PF05686">
    <property type="entry name" value="Glyco_transf_90"/>
    <property type="match status" value="1"/>
</dbReference>
<name>A0A6C0IE07_9ZZZZ</name>
<reference evidence="2" key="1">
    <citation type="journal article" date="2020" name="Nature">
        <title>Giant virus diversity and host interactions through global metagenomics.</title>
        <authorList>
            <person name="Schulz F."/>
            <person name="Roux S."/>
            <person name="Paez-Espino D."/>
            <person name="Jungbluth S."/>
            <person name="Walsh D.A."/>
            <person name="Denef V.J."/>
            <person name="McMahon K.D."/>
            <person name="Konstantinidis K.T."/>
            <person name="Eloe-Fadrosh E.A."/>
            <person name="Kyrpides N.C."/>
            <person name="Woyke T."/>
        </authorList>
    </citation>
    <scope>NUCLEOTIDE SEQUENCE</scope>
    <source>
        <strain evidence="2">GVMAG-M-3300023184-71</strain>
    </source>
</reference>
<dbReference type="InterPro" id="IPR039367">
    <property type="entry name" value="Och1-like"/>
</dbReference>
<evidence type="ECO:0000259" key="1">
    <source>
        <dbReference type="SMART" id="SM00672"/>
    </source>
</evidence>
<dbReference type="InterPro" id="IPR007577">
    <property type="entry name" value="GlycoTrfase_DXD_sugar-bd_CS"/>
</dbReference>
<dbReference type="PANTHER" id="PTHR31834">
    <property type="entry name" value="INITIATION-SPECIFIC ALPHA-1,6-MANNOSYLTRANSFERASE"/>
    <property type="match status" value="1"/>
</dbReference>
<dbReference type="AlphaFoldDB" id="A0A6C0IE07"/>
<protein>
    <recommendedName>
        <fullName evidence="1">Glycosyl transferase CAP10 domain-containing protein</fullName>
    </recommendedName>
</protein>
<feature type="domain" description="Glycosyl transferase CAP10" evidence="1">
    <location>
        <begin position="63"/>
        <end position="289"/>
    </location>
</feature>
<dbReference type="Pfam" id="PF04488">
    <property type="entry name" value="Gly_transf_sug"/>
    <property type="match status" value="1"/>
</dbReference>
<dbReference type="GO" id="GO:0000136">
    <property type="term" value="C:mannan polymerase complex"/>
    <property type="evidence" value="ECO:0007669"/>
    <property type="project" value="TreeGrafter"/>
</dbReference>
<dbReference type="SMART" id="SM00672">
    <property type="entry name" value="CAP10"/>
    <property type="match status" value="1"/>
</dbReference>